<name>A0ABU9CYK7_9NOCA</name>
<dbReference type="EMBL" id="JBBPCN010000001">
    <property type="protein sequence ID" value="MEK8071445.1"/>
    <property type="molecule type" value="Genomic_DNA"/>
</dbReference>
<evidence type="ECO:0000313" key="1">
    <source>
        <dbReference type="EMBL" id="MEK8071445.1"/>
    </source>
</evidence>
<gene>
    <name evidence="1" type="ORF">AABD04_11440</name>
</gene>
<protein>
    <recommendedName>
        <fullName evidence="3">Secreted protein</fullName>
    </recommendedName>
</protein>
<reference evidence="1 2" key="1">
    <citation type="submission" date="2024-03" db="EMBL/GenBank/DDBJ databases">
        <title>Rhodococcus navarretei sp. nov. and Pseudarthrobacter quantumdoti sp. nov., two new species with the ability to biosynthesize Quantum Dots isolated from soil samples at Union Glacier, Antarctica.</title>
        <authorList>
            <person name="Vargas M."/>
        </authorList>
    </citation>
    <scope>NUCLEOTIDE SEQUENCE [LARGE SCALE GENOMIC DNA]</scope>
    <source>
        <strain evidence="1 2">EXRC-4A-4</strain>
    </source>
</reference>
<comment type="caution">
    <text evidence="1">The sequence shown here is derived from an EMBL/GenBank/DDBJ whole genome shotgun (WGS) entry which is preliminary data.</text>
</comment>
<organism evidence="1 2">
    <name type="scientific">Rhodococcus navarretei</name>
    <dbReference type="NCBI Taxonomy" id="3128981"/>
    <lineage>
        <taxon>Bacteria</taxon>
        <taxon>Bacillati</taxon>
        <taxon>Actinomycetota</taxon>
        <taxon>Actinomycetes</taxon>
        <taxon>Mycobacteriales</taxon>
        <taxon>Nocardiaceae</taxon>
        <taxon>Rhodococcus</taxon>
    </lineage>
</organism>
<sequence length="82" mass="8472">MQIDVLVAVAEVVAFATTRSFSVAVSSTVHHAELSERFVAPPAAGVDVVVAVFTFALIHRAPAAAREHLATPAALAVAPRVV</sequence>
<evidence type="ECO:0000313" key="2">
    <source>
        <dbReference type="Proteomes" id="UP001456513"/>
    </source>
</evidence>
<keyword evidence="2" id="KW-1185">Reference proteome</keyword>
<evidence type="ECO:0008006" key="3">
    <source>
        <dbReference type="Google" id="ProtNLM"/>
    </source>
</evidence>
<dbReference type="RefSeq" id="WP_335740314.1">
    <property type="nucleotide sequence ID" value="NZ_JBBPCN010000001.1"/>
</dbReference>
<accession>A0ABU9CYK7</accession>
<proteinExistence type="predicted"/>
<dbReference type="Proteomes" id="UP001456513">
    <property type="component" value="Unassembled WGS sequence"/>
</dbReference>